<evidence type="ECO:0000256" key="3">
    <source>
        <dbReference type="ARBA" id="ARBA00022801"/>
    </source>
</evidence>
<evidence type="ECO:0000256" key="5">
    <source>
        <dbReference type="ARBA" id="ARBA00023049"/>
    </source>
</evidence>
<dbReference type="InterPro" id="IPR025657">
    <property type="entry name" value="RadC_JAB"/>
</dbReference>
<dbReference type="PANTHER" id="PTHR30471">
    <property type="entry name" value="DNA REPAIR PROTEIN RADC"/>
    <property type="match status" value="1"/>
</dbReference>
<dbReference type="AlphaFoldDB" id="A0A9D9NFA8"/>
<dbReference type="NCBIfam" id="TIGR00608">
    <property type="entry name" value="radc"/>
    <property type="match status" value="1"/>
</dbReference>
<keyword evidence="3" id="KW-0378">Hydrolase</keyword>
<evidence type="ECO:0000256" key="2">
    <source>
        <dbReference type="ARBA" id="ARBA00022723"/>
    </source>
</evidence>
<dbReference type="Pfam" id="PF04002">
    <property type="entry name" value="RadC"/>
    <property type="match status" value="1"/>
</dbReference>
<dbReference type="Proteomes" id="UP000823603">
    <property type="component" value="Unassembled WGS sequence"/>
</dbReference>
<evidence type="ECO:0000259" key="7">
    <source>
        <dbReference type="PROSITE" id="PS50249"/>
    </source>
</evidence>
<evidence type="ECO:0000256" key="4">
    <source>
        <dbReference type="ARBA" id="ARBA00022833"/>
    </source>
</evidence>
<keyword evidence="1" id="KW-0645">Protease</keyword>
<comment type="similarity">
    <text evidence="6">Belongs to the UPF0758 family.</text>
</comment>
<evidence type="ECO:0000256" key="1">
    <source>
        <dbReference type="ARBA" id="ARBA00022670"/>
    </source>
</evidence>
<reference evidence="8" key="1">
    <citation type="submission" date="2020-10" db="EMBL/GenBank/DDBJ databases">
        <authorList>
            <person name="Gilroy R."/>
        </authorList>
    </citation>
    <scope>NUCLEOTIDE SEQUENCE</scope>
    <source>
        <strain evidence="8">B2-22910</strain>
    </source>
</reference>
<dbReference type="GO" id="GO:0006508">
    <property type="term" value="P:proteolysis"/>
    <property type="evidence" value="ECO:0007669"/>
    <property type="project" value="UniProtKB-KW"/>
</dbReference>
<name>A0A9D9NFA8_9BACT</name>
<dbReference type="InterPro" id="IPR001405">
    <property type="entry name" value="UPF0758"/>
</dbReference>
<comment type="caution">
    <text evidence="8">The sequence shown here is derived from an EMBL/GenBank/DDBJ whole genome shotgun (WGS) entry which is preliminary data.</text>
</comment>
<dbReference type="CDD" id="cd08071">
    <property type="entry name" value="MPN_DUF2466"/>
    <property type="match status" value="1"/>
</dbReference>
<dbReference type="PANTHER" id="PTHR30471:SF3">
    <property type="entry name" value="UPF0758 PROTEIN YEES-RELATED"/>
    <property type="match status" value="1"/>
</dbReference>
<dbReference type="NCBIfam" id="NF000642">
    <property type="entry name" value="PRK00024.1"/>
    <property type="match status" value="1"/>
</dbReference>
<dbReference type="EMBL" id="JADIMB010000104">
    <property type="protein sequence ID" value="MBO8471542.1"/>
    <property type="molecule type" value="Genomic_DNA"/>
</dbReference>
<proteinExistence type="inferred from homology"/>
<dbReference type="Gene3D" id="3.40.140.10">
    <property type="entry name" value="Cytidine Deaminase, domain 2"/>
    <property type="match status" value="1"/>
</dbReference>
<gene>
    <name evidence="8" type="primary">radC</name>
    <name evidence="8" type="ORF">IAB82_07090</name>
</gene>
<dbReference type="InterPro" id="IPR037518">
    <property type="entry name" value="MPN"/>
</dbReference>
<dbReference type="InterPro" id="IPR020891">
    <property type="entry name" value="UPF0758_CS"/>
</dbReference>
<keyword evidence="2" id="KW-0479">Metal-binding</keyword>
<dbReference type="Pfam" id="PF20582">
    <property type="entry name" value="UPF0758_N"/>
    <property type="match status" value="1"/>
</dbReference>
<reference evidence="8" key="2">
    <citation type="journal article" date="2021" name="PeerJ">
        <title>Extensive microbial diversity within the chicken gut microbiome revealed by metagenomics and culture.</title>
        <authorList>
            <person name="Gilroy R."/>
            <person name="Ravi A."/>
            <person name="Getino M."/>
            <person name="Pursley I."/>
            <person name="Horton D.L."/>
            <person name="Alikhan N.F."/>
            <person name="Baker D."/>
            <person name="Gharbi K."/>
            <person name="Hall N."/>
            <person name="Watson M."/>
            <person name="Adriaenssens E.M."/>
            <person name="Foster-Nyarko E."/>
            <person name="Jarju S."/>
            <person name="Secka A."/>
            <person name="Antonio M."/>
            <person name="Oren A."/>
            <person name="Chaudhuri R.R."/>
            <person name="La Ragione R."/>
            <person name="Hildebrand F."/>
            <person name="Pallen M.J."/>
        </authorList>
    </citation>
    <scope>NUCLEOTIDE SEQUENCE</scope>
    <source>
        <strain evidence="8">B2-22910</strain>
    </source>
</reference>
<keyword evidence="4" id="KW-0862">Zinc</keyword>
<keyword evidence="5" id="KW-0482">Metalloprotease</keyword>
<evidence type="ECO:0000256" key="6">
    <source>
        <dbReference type="RuleBase" id="RU003797"/>
    </source>
</evidence>
<evidence type="ECO:0000313" key="9">
    <source>
        <dbReference type="Proteomes" id="UP000823603"/>
    </source>
</evidence>
<dbReference type="InterPro" id="IPR046778">
    <property type="entry name" value="UPF0758_N"/>
</dbReference>
<protein>
    <submittedName>
        <fullName evidence="8">DNA repair protein RadC</fullName>
    </submittedName>
</protein>
<accession>A0A9D9NFA8</accession>
<dbReference type="GO" id="GO:0046872">
    <property type="term" value="F:metal ion binding"/>
    <property type="evidence" value="ECO:0007669"/>
    <property type="project" value="UniProtKB-KW"/>
</dbReference>
<dbReference type="PROSITE" id="PS01302">
    <property type="entry name" value="UPF0758"/>
    <property type="match status" value="1"/>
</dbReference>
<organism evidence="8 9">
    <name type="scientific">Candidatus Cryptobacteroides faecavium</name>
    <dbReference type="NCBI Taxonomy" id="2840762"/>
    <lineage>
        <taxon>Bacteria</taxon>
        <taxon>Pseudomonadati</taxon>
        <taxon>Bacteroidota</taxon>
        <taxon>Bacteroidia</taxon>
        <taxon>Bacteroidales</taxon>
        <taxon>Candidatus Cryptobacteroides</taxon>
    </lineage>
</organism>
<evidence type="ECO:0000313" key="8">
    <source>
        <dbReference type="EMBL" id="MBO8471542.1"/>
    </source>
</evidence>
<dbReference type="PROSITE" id="PS50249">
    <property type="entry name" value="MPN"/>
    <property type="match status" value="1"/>
</dbReference>
<sequence length="230" mass="24969">MKIKELGPDDRPREKLLGKGAGALSNAELVAILLRTGSGGDNAVDISRMLMKSAGDSLVELSCRTVSQMCRIRGIGPDKAASVAAAFELGRRCTAEGFSLEKVPVTSPLMIYRSMIHHMKSLKHEECWVVYLNRANYIISRECLSKGGLDATVIDVKLIIRNALELLSSGIILVHNHPSGNPHPGSSDIRQTAILKKAASTFGISLVDHIIISDDRFYSFANESVEVVAR</sequence>
<feature type="domain" description="MPN" evidence="7">
    <location>
        <begin position="104"/>
        <end position="226"/>
    </location>
</feature>
<dbReference type="GO" id="GO:0008237">
    <property type="term" value="F:metallopeptidase activity"/>
    <property type="evidence" value="ECO:0007669"/>
    <property type="project" value="UniProtKB-KW"/>
</dbReference>